<proteinExistence type="predicted"/>
<sequence length="317" mass="35881">MKSDMDNREWLDDYKSLKQVGANNPFLVPAGYFDELAQHITSRIRLEELKSSSEGFTIPENYFEQLNSNIQSRINIQAALGTEETGFTTPENFFDEQASQIQSRIAIEQYVNNDAESFSVPENYFEELDNNIQSRVAIEEYLDGQDEGFSIPENYFDELSSNIQSRIAVEELMNNDAETFTVPANYFEQLSQNILNKTVNEVITVEVEETDNVISFKQAVDKRSIVRKMLASGTFRYATAACFAVLISITVLLKGNSVPDHNHSFLHEQVSSVPVDEIKSYLELHSDASDTRTLIDANQKSNSSNVDENLSDYIDAN</sequence>
<evidence type="ECO:0000313" key="1">
    <source>
        <dbReference type="EMBL" id="QEC78127.1"/>
    </source>
</evidence>
<evidence type="ECO:0000313" key="2">
    <source>
        <dbReference type="Proteomes" id="UP000321362"/>
    </source>
</evidence>
<keyword evidence="2" id="KW-1185">Reference proteome</keyword>
<dbReference type="Proteomes" id="UP000321362">
    <property type="component" value="Chromosome"/>
</dbReference>
<dbReference type="RefSeq" id="WP_147056471.1">
    <property type="nucleotide sequence ID" value="NZ_CP042437.1"/>
</dbReference>
<dbReference type="KEGG" id="mgk:FSB76_20100"/>
<accession>A0A5B8W404</accession>
<gene>
    <name evidence="1" type="ORF">FSB76_20100</name>
</gene>
<organism evidence="1 2">
    <name type="scientific">Mucilaginibacter ginsenosidivorax</name>
    <dbReference type="NCBI Taxonomy" id="862126"/>
    <lineage>
        <taxon>Bacteria</taxon>
        <taxon>Pseudomonadati</taxon>
        <taxon>Bacteroidota</taxon>
        <taxon>Sphingobacteriia</taxon>
        <taxon>Sphingobacteriales</taxon>
        <taxon>Sphingobacteriaceae</taxon>
        <taxon>Mucilaginibacter</taxon>
    </lineage>
</organism>
<dbReference type="AlphaFoldDB" id="A0A5B8W404"/>
<dbReference type="OrthoDB" id="677448at2"/>
<dbReference type="EMBL" id="CP042437">
    <property type="protein sequence ID" value="QEC78127.1"/>
    <property type="molecule type" value="Genomic_DNA"/>
</dbReference>
<name>A0A5B8W404_9SPHI</name>
<reference evidence="1 2" key="1">
    <citation type="journal article" date="2013" name="J. Microbiol.">
        <title>Mucilaginibacter ginsenosidivorax sp. nov., with ginsenoside converting activity isolated from sediment.</title>
        <authorList>
            <person name="Kim J.K."/>
            <person name="Choi T.E."/>
            <person name="Liu Q.M."/>
            <person name="Park H.Y."/>
            <person name="Yi T.H."/>
            <person name="Yoon M.H."/>
            <person name="Kim S.C."/>
            <person name="Im W.T."/>
        </authorList>
    </citation>
    <scope>NUCLEOTIDE SEQUENCE [LARGE SCALE GENOMIC DNA]</scope>
    <source>
        <strain evidence="1 2">KHI28</strain>
    </source>
</reference>
<protein>
    <submittedName>
        <fullName evidence="1">Uncharacterized protein</fullName>
    </submittedName>
</protein>